<protein>
    <submittedName>
        <fullName evidence="1">Uncharacterized protein</fullName>
    </submittedName>
</protein>
<dbReference type="Proteomes" id="UP001249851">
    <property type="component" value="Unassembled WGS sequence"/>
</dbReference>
<evidence type="ECO:0000313" key="2">
    <source>
        <dbReference type="Proteomes" id="UP001249851"/>
    </source>
</evidence>
<reference evidence="1" key="2">
    <citation type="journal article" date="2023" name="Science">
        <title>Genomic signatures of disease resistance in endangered staghorn corals.</title>
        <authorList>
            <person name="Vollmer S.V."/>
            <person name="Selwyn J.D."/>
            <person name="Despard B.A."/>
            <person name="Roesel C.L."/>
        </authorList>
    </citation>
    <scope>NUCLEOTIDE SEQUENCE</scope>
    <source>
        <strain evidence="1">K2</strain>
    </source>
</reference>
<accession>A0AAD9V4H6</accession>
<dbReference type="EMBL" id="JARQWQ010000034">
    <property type="protein sequence ID" value="KAK2560959.1"/>
    <property type="molecule type" value="Genomic_DNA"/>
</dbReference>
<gene>
    <name evidence="1" type="ORF">P5673_016078</name>
</gene>
<name>A0AAD9V4H6_ACRCE</name>
<sequence length="80" mass="8852">MFQLNIDKCKEIRTSFSKINADLRPLFINGQELEVVQNAKLLASPPVIVALGNHNAVGFQEAMMTKTQKNKLAAKNAKVI</sequence>
<reference evidence="1" key="1">
    <citation type="journal article" date="2023" name="G3 (Bethesda)">
        <title>Whole genome assembly and annotation of the endangered Caribbean coral Acropora cervicornis.</title>
        <authorList>
            <person name="Selwyn J.D."/>
            <person name="Vollmer S.V."/>
        </authorList>
    </citation>
    <scope>NUCLEOTIDE SEQUENCE</scope>
    <source>
        <strain evidence="1">K2</strain>
    </source>
</reference>
<organism evidence="1 2">
    <name type="scientific">Acropora cervicornis</name>
    <name type="common">Staghorn coral</name>
    <dbReference type="NCBI Taxonomy" id="6130"/>
    <lineage>
        <taxon>Eukaryota</taxon>
        <taxon>Metazoa</taxon>
        <taxon>Cnidaria</taxon>
        <taxon>Anthozoa</taxon>
        <taxon>Hexacorallia</taxon>
        <taxon>Scleractinia</taxon>
        <taxon>Astrocoeniina</taxon>
        <taxon>Acroporidae</taxon>
        <taxon>Acropora</taxon>
    </lineage>
</organism>
<keyword evidence="2" id="KW-1185">Reference proteome</keyword>
<comment type="caution">
    <text evidence="1">The sequence shown here is derived from an EMBL/GenBank/DDBJ whole genome shotgun (WGS) entry which is preliminary data.</text>
</comment>
<proteinExistence type="predicted"/>
<evidence type="ECO:0000313" key="1">
    <source>
        <dbReference type="EMBL" id="KAK2560959.1"/>
    </source>
</evidence>
<dbReference type="AlphaFoldDB" id="A0AAD9V4H6"/>